<comment type="caution">
    <text evidence="10">The sequence shown here is derived from an EMBL/GenBank/DDBJ whole genome shotgun (WGS) entry which is preliminary data.</text>
</comment>
<feature type="transmembrane region" description="Helical" evidence="8">
    <location>
        <begin position="180"/>
        <end position="199"/>
    </location>
</feature>
<dbReference type="InterPro" id="IPR036259">
    <property type="entry name" value="MFS_trans_sf"/>
</dbReference>
<dbReference type="GO" id="GO:0022857">
    <property type="term" value="F:transmembrane transporter activity"/>
    <property type="evidence" value="ECO:0007669"/>
    <property type="project" value="InterPro"/>
</dbReference>
<evidence type="ECO:0000313" key="11">
    <source>
        <dbReference type="Proteomes" id="UP000473525"/>
    </source>
</evidence>
<dbReference type="PANTHER" id="PTHR23517">
    <property type="entry name" value="RESISTANCE PROTEIN MDTM, PUTATIVE-RELATED-RELATED"/>
    <property type="match status" value="1"/>
</dbReference>
<evidence type="ECO:0000256" key="3">
    <source>
        <dbReference type="ARBA" id="ARBA00022475"/>
    </source>
</evidence>
<feature type="transmembrane region" description="Helical" evidence="8">
    <location>
        <begin position="146"/>
        <end position="168"/>
    </location>
</feature>
<feature type="transmembrane region" description="Helical" evidence="8">
    <location>
        <begin position="58"/>
        <end position="76"/>
    </location>
</feature>
<keyword evidence="6 8" id="KW-0472">Membrane</keyword>
<dbReference type="EMBL" id="WSEK01000004">
    <property type="protein sequence ID" value="MVQ49266.1"/>
    <property type="molecule type" value="Genomic_DNA"/>
</dbReference>
<dbReference type="InterPro" id="IPR011701">
    <property type="entry name" value="MFS"/>
</dbReference>
<keyword evidence="4 8" id="KW-0812">Transmembrane</keyword>
<keyword evidence="11" id="KW-1185">Reference proteome</keyword>
<evidence type="ECO:0000256" key="8">
    <source>
        <dbReference type="SAM" id="Phobius"/>
    </source>
</evidence>
<dbReference type="AlphaFoldDB" id="A0A6L6XRU5"/>
<feature type="domain" description="Major facilitator superfamily (MFS) profile" evidence="9">
    <location>
        <begin position="1"/>
        <end position="414"/>
    </location>
</feature>
<feature type="transmembrane region" description="Helical" evidence="8">
    <location>
        <begin position="24"/>
        <end position="46"/>
    </location>
</feature>
<evidence type="ECO:0000256" key="7">
    <source>
        <dbReference type="SAM" id="MobiDB-lite"/>
    </source>
</evidence>
<evidence type="ECO:0000256" key="5">
    <source>
        <dbReference type="ARBA" id="ARBA00022989"/>
    </source>
</evidence>
<dbReference type="InterPro" id="IPR050171">
    <property type="entry name" value="MFS_Transporters"/>
</dbReference>
<proteinExistence type="predicted"/>
<dbReference type="PROSITE" id="PS50850">
    <property type="entry name" value="MFS"/>
    <property type="match status" value="1"/>
</dbReference>
<dbReference type="SUPFAM" id="SSF103473">
    <property type="entry name" value="MFS general substrate transporter"/>
    <property type="match status" value="1"/>
</dbReference>
<feature type="transmembrane region" description="Helical" evidence="8">
    <location>
        <begin position="263"/>
        <end position="282"/>
    </location>
</feature>
<dbReference type="GO" id="GO:0005886">
    <property type="term" value="C:plasma membrane"/>
    <property type="evidence" value="ECO:0007669"/>
    <property type="project" value="UniProtKB-SubCell"/>
</dbReference>
<feature type="transmembrane region" description="Helical" evidence="8">
    <location>
        <begin position="359"/>
        <end position="383"/>
    </location>
</feature>
<dbReference type="RefSeq" id="WP_157341840.1">
    <property type="nucleotide sequence ID" value="NZ_WSEK01000004.1"/>
</dbReference>
<evidence type="ECO:0000256" key="4">
    <source>
        <dbReference type="ARBA" id="ARBA00022692"/>
    </source>
</evidence>
<dbReference type="Pfam" id="PF07690">
    <property type="entry name" value="MFS_1"/>
    <property type="match status" value="1"/>
</dbReference>
<dbReference type="Gene3D" id="1.20.1250.20">
    <property type="entry name" value="MFS general substrate transporter like domains"/>
    <property type="match status" value="1"/>
</dbReference>
<comment type="subcellular location">
    <subcellularLocation>
        <location evidence="1">Cell membrane</location>
        <topology evidence="1">Multi-pass membrane protein</topology>
    </subcellularLocation>
</comment>
<reference evidence="10 11" key="1">
    <citation type="submission" date="2019-12" db="EMBL/GenBank/DDBJ databases">
        <authorList>
            <person name="Huq M.A."/>
        </authorList>
    </citation>
    <scope>NUCLEOTIDE SEQUENCE [LARGE SCALE GENOMIC DNA]</scope>
    <source>
        <strain evidence="10 11">MAH-18</strain>
    </source>
</reference>
<dbReference type="Proteomes" id="UP000473525">
    <property type="component" value="Unassembled WGS sequence"/>
</dbReference>
<dbReference type="PANTHER" id="PTHR23517:SF2">
    <property type="entry name" value="MULTIDRUG RESISTANCE PROTEIN MDTH"/>
    <property type="match status" value="1"/>
</dbReference>
<protein>
    <submittedName>
        <fullName evidence="10">MFS transporter</fullName>
    </submittedName>
</protein>
<evidence type="ECO:0000256" key="6">
    <source>
        <dbReference type="ARBA" id="ARBA00023136"/>
    </source>
</evidence>
<feature type="transmembrane region" description="Helical" evidence="8">
    <location>
        <begin position="389"/>
        <end position="407"/>
    </location>
</feature>
<gene>
    <name evidence="10" type="ORF">GON03_08730</name>
</gene>
<evidence type="ECO:0000256" key="2">
    <source>
        <dbReference type="ARBA" id="ARBA00022448"/>
    </source>
</evidence>
<evidence type="ECO:0000259" key="9">
    <source>
        <dbReference type="PROSITE" id="PS50850"/>
    </source>
</evidence>
<feature type="transmembrane region" description="Helical" evidence="8">
    <location>
        <begin position="112"/>
        <end position="134"/>
    </location>
</feature>
<name>A0A6L6XRU5_9ACTN</name>
<organism evidence="10 11">
    <name type="scientific">Nocardioides agri</name>
    <dbReference type="NCBI Taxonomy" id="2682843"/>
    <lineage>
        <taxon>Bacteria</taxon>
        <taxon>Bacillati</taxon>
        <taxon>Actinomycetota</taxon>
        <taxon>Actinomycetes</taxon>
        <taxon>Propionibacteriales</taxon>
        <taxon>Nocardioidaceae</taxon>
        <taxon>Nocardioides</taxon>
    </lineage>
</organism>
<keyword evidence="5 8" id="KW-1133">Transmembrane helix</keyword>
<evidence type="ECO:0000256" key="1">
    <source>
        <dbReference type="ARBA" id="ARBA00004651"/>
    </source>
</evidence>
<dbReference type="InterPro" id="IPR020846">
    <property type="entry name" value="MFS_dom"/>
</dbReference>
<sequence length="443" mass="46243">MSDSTPPPLTLRSFWHDLPREGKLLLSVVVFEFIGTGLVLPFNVVYLHEVRGFALSDAGLLLALPPLVGFLVVGPGGTAIDRWGARRILVGALVLQVAGNVLLAFASTPAAAGAALLLVGAAFGVSWPGFQALIATVIPSELRQRYFGVNFTLLNLGIGIGGLAAGMFVRVDHLPTFQAIYLADAVSFLPALVLMLGPLRHVAGRVEHHEAAGPKVGYLDVVRRPAVASLLVLSFVASYVGYAQLNAGMPAYARSVGEVSTQGLGLAFAANTLVIVVLQLVVLRRIEGRRRTRIMVVMASVWAVSWLLLGASGLVPGTAGATILVAACAAVFAFGETLLQPSMPALVNDLAPDHLRGRYNAASSAAFQAAQIIAPPIAGFLIGHQLENVYIGSLVVGCVVLAVLAVARLEPQLPPGVNGVRDPELLGDADAVPEPTPKTGILD</sequence>
<feature type="region of interest" description="Disordered" evidence="7">
    <location>
        <begin position="420"/>
        <end position="443"/>
    </location>
</feature>
<keyword evidence="3" id="KW-1003">Cell membrane</keyword>
<feature type="transmembrane region" description="Helical" evidence="8">
    <location>
        <begin position="225"/>
        <end position="243"/>
    </location>
</feature>
<feature type="transmembrane region" description="Helical" evidence="8">
    <location>
        <begin position="294"/>
        <end position="315"/>
    </location>
</feature>
<keyword evidence="2" id="KW-0813">Transport</keyword>
<evidence type="ECO:0000313" key="10">
    <source>
        <dbReference type="EMBL" id="MVQ49266.1"/>
    </source>
</evidence>
<accession>A0A6L6XRU5</accession>